<keyword evidence="5" id="KW-0456">Lyase</keyword>
<evidence type="ECO:0008006" key="11">
    <source>
        <dbReference type="Google" id="ProtNLM"/>
    </source>
</evidence>
<evidence type="ECO:0000259" key="7">
    <source>
        <dbReference type="Pfam" id="PF00725"/>
    </source>
</evidence>
<dbReference type="EMBL" id="MWIH01000008">
    <property type="protein sequence ID" value="OQO89889.1"/>
    <property type="molecule type" value="Genomic_DNA"/>
</dbReference>
<name>A0A1V8ZY87_SACPI</name>
<feature type="domain" description="3-hydroxyacyl-CoA dehydrogenase C-terminal" evidence="7">
    <location>
        <begin position="225"/>
        <end position="318"/>
    </location>
</feature>
<comment type="pathway">
    <text evidence="1">Lipid metabolism; butanoate metabolism.</text>
</comment>
<accession>A0A1V8ZY87</accession>
<keyword evidence="4" id="KW-0413">Isomerase</keyword>
<dbReference type="FunFam" id="3.40.50.720:FF:000009">
    <property type="entry name" value="Fatty oxidation complex, alpha subunit"/>
    <property type="match status" value="1"/>
</dbReference>
<evidence type="ECO:0000313" key="10">
    <source>
        <dbReference type="Proteomes" id="UP000192591"/>
    </source>
</evidence>
<dbReference type="PANTHER" id="PTHR23309">
    <property type="entry name" value="3-HYDROXYACYL-COA DEHYROGENASE"/>
    <property type="match status" value="1"/>
</dbReference>
<comment type="similarity">
    <text evidence="2">Belongs to the 3-hydroxyacyl-CoA dehydrogenase family.</text>
</comment>
<evidence type="ECO:0000256" key="1">
    <source>
        <dbReference type="ARBA" id="ARBA00005086"/>
    </source>
</evidence>
<evidence type="ECO:0000256" key="3">
    <source>
        <dbReference type="ARBA" id="ARBA00023002"/>
    </source>
</evidence>
<dbReference type="InterPro" id="IPR008927">
    <property type="entry name" value="6-PGluconate_DH-like_C_sf"/>
</dbReference>
<dbReference type="PANTHER" id="PTHR23309:SF51">
    <property type="entry name" value="3-HYDROXYACYL-COA DEHYDROGENASE-RELATED"/>
    <property type="match status" value="1"/>
</dbReference>
<dbReference type="GO" id="GO:0006631">
    <property type="term" value="P:fatty acid metabolic process"/>
    <property type="evidence" value="ECO:0007669"/>
    <property type="project" value="InterPro"/>
</dbReference>
<dbReference type="Gene3D" id="1.10.1040.50">
    <property type="match status" value="1"/>
</dbReference>
<dbReference type="Pfam" id="PF00725">
    <property type="entry name" value="3HCDH"/>
    <property type="match status" value="1"/>
</dbReference>
<protein>
    <recommendedName>
        <fullName evidence="11">3-hydroxyacyl-CoA dehydrogenase</fullName>
    </recommendedName>
</protein>
<dbReference type="SUPFAM" id="SSF51735">
    <property type="entry name" value="NAD(P)-binding Rossmann-fold domains"/>
    <property type="match status" value="1"/>
</dbReference>
<reference evidence="9 10" key="1">
    <citation type="submission" date="2017-02" db="EMBL/GenBank/DDBJ databases">
        <title>Draft genome of Saccharomonospora sp. 154.</title>
        <authorList>
            <person name="Alonso-Carmona G.S."/>
            <person name="De La Haba R."/>
            <person name="Vera-Gargallo B."/>
            <person name="Sandoval-Trujillo A.H."/>
            <person name="Ramirez-Duran N."/>
            <person name="Ventosa A."/>
        </authorList>
    </citation>
    <scope>NUCLEOTIDE SEQUENCE [LARGE SCALE GENOMIC DNA]</scope>
    <source>
        <strain evidence="9 10">LRS4.154</strain>
    </source>
</reference>
<feature type="domain" description="3-hydroxyacyl-CoA dehydrogenase NAD binding" evidence="8">
    <location>
        <begin position="44"/>
        <end position="220"/>
    </location>
</feature>
<dbReference type="GO" id="GO:0016616">
    <property type="term" value="F:oxidoreductase activity, acting on the CH-OH group of donors, NAD or NADP as acceptor"/>
    <property type="evidence" value="ECO:0007669"/>
    <property type="project" value="InterPro"/>
</dbReference>
<evidence type="ECO:0000256" key="6">
    <source>
        <dbReference type="ARBA" id="ARBA00023268"/>
    </source>
</evidence>
<dbReference type="Gene3D" id="3.40.50.720">
    <property type="entry name" value="NAD(P)-binding Rossmann-like Domain"/>
    <property type="match status" value="1"/>
</dbReference>
<dbReference type="GO" id="GO:0016829">
    <property type="term" value="F:lyase activity"/>
    <property type="evidence" value="ECO:0007669"/>
    <property type="project" value="UniProtKB-KW"/>
</dbReference>
<organism evidence="9 10">
    <name type="scientific">Saccharomonospora piscinae</name>
    <dbReference type="NCBI Taxonomy" id="687388"/>
    <lineage>
        <taxon>Bacteria</taxon>
        <taxon>Bacillati</taxon>
        <taxon>Actinomycetota</taxon>
        <taxon>Actinomycetes</taxon>
        <taxon>Pseudonocardiales</taxon>
        <taxon>Pseudonocardiaceae</taxon>
        <taxon>Saccharomonospora</taxon>
    </lineage>
</organism>
<sequence length="407" mass="42985">MTDAASAVLDRPTEAQVAAAHAYLAEAEARAGHGPDVGPRPVAHVGVVGAGTMGAGIATVFLRAGLAVTVVERGEAELALGRDRIAGQLDRAVAKGALDRQDADRAWGNLTAATDLGSLASADLVVEAVFEDFDLKAGVLTRLAGLVREDAVLASNTSYLDLDALAAATGRPEDVVGLHFFSPAPVMRLVEVVRGARTGDDVFATALALARRCGKLPVVAGVCDGFIGNRLYNAYRTQCEFMVEDGALPQEVDAALETFGFRMGPFSVWDMSGLDIAAAHRRDTAHRRAPGVRVPVLLDELCARGRLGRKTGAGWYHYPDGARRGHIDPAVTDLVLSIAAEHGIRRRTFTASEIVTRVLDTLTAEADALLADGIAARASDIDVVLVNGYGFPRDRGGPLHWRRQAAD</sequence>
<keyword evidence="10" id="KW-1185">Reference proteome</keyword>
<dbReference type="Pfam" id="PF02737">
    <property type="entry name" value="3HCDH_N"/>
    <property type="match status" value="1"/>
</dbReference>
<evidence type="ECO:0000256" key="5">
    <source>
        <dbReference type="ARBA" id="ARBA00023239"/>
    </source>
</evidence>
<keyword evidence="3" id="KW-0560">Oxidoreductase</keyword>
<evidence type="ECO:0000259" key="8">
    <source>
        <dbReference type="Pfam" id="PF02737"/>
    </source>
</evidence>
<gene>
    <name evidence="9" type="ORF">B1813_18780</name>
</gene>
<dbReference type="RefSeq" id="WP_081194119.1">
    <property type="nucleotide sequence ID" value="NZ_MWIH01000008.1"/>
</dbReference>
<dbReference type="InterPro" id="IPR036291">
    <property type="entry name" value="NAD(P)-bd_dom_sf"/>
</dbReference>
<evidence type="ECO:0000256" key="2">
    <source>
        <dbReference type="ARBA" id="ARBA00009463"/>
    </source>
</evidence>
<evidence type="ECO:0000313" key="9">
    <source>
        <dbReference type="EMBL" id="OQO89889.1"/>
    </source>
</evidence>
<keyword evidence="6" id="KW-0511">Multifunctional enzyme</keyword>
<dbReference type="InterPro" id="IPR006176">
    <property type="entry name" value="3-OHacyl-CoA_DH_NAD-bd"/>
</dbReference>
<dbReference type="InterPro" id="IPR006108">
    <property type="entry name" value="3HC_DH_C"/>
</dbReference>
<evidence type="ECO:0000256" key="4">
    <source>
        <dbReference type="ARBA" id="ARBA00023235"/>
    </source>
</evidence>
<proteinExistence type="inferred from homology"/>
<dbReference type="STRING" id="1962155.B1813_18780"/>
<dbReference type="AlphaFoldDB" id="A0A1V8ZY87"/>
<dbReference type="GO" id="GO:0016853">
    <property type="term" value="F:isomerase activity"/>
    <property type="evidence" value="ECO:0007669"/>
    <property type="project" value="UniProtKB-KW"/>
</dbReference>
<dbReference type="Proteomes" id="UP000192591">
    <property type="component" value="Unassembled WGS sequence"/>
</dbReference>
<dbReference type="GO" id="GO:0070403">
    <property type="term" value="F:NAD+ binding"/>
    <property type="evidence" value="ECO:0007669"/>
    <property type="project" value="InterPro"/>
</dbReference>
<comment type="caution">
    <text evidence="9">The sequence shown here is derived from an EMBL/GenBank/DDBJ whole genome shotgun (WGS) entry which is preliminary data.</text>
</comment>
<dbReference type="SUPFAM" id="SSF48179">
    <property type="entry name" value="6-phosphogluconate dehydrogenase C-terminal domain-like"/>
    <property type="match status" value="2"/>
</dbReference>